<proteinExistence type="inferred from homology"/>
<accession>A0ABX6V3Z8</accession>
<sequence>MQNKLLLVLTTCPSKESATELAKKLVEKKLAACVQISSPVTSIYQWEGEVCQELEYQLQIKCTKDSYPALESLIAQLHSYQVPEIIAIPISHGLPEYLNWVDNMTQI</sequence>
<dbReference type="PANTHER" id="PTHR23419:SF8">
    <property type="entry name" value="FI09726P"/>
    <property type="match status" value="1"/>
</dbReference>
<gene>
    <name evidence="2" type="ORF">FM038_003235</name>
</gene>
<evidence type="ECO:0000256" key="1">
    <source>
        <dbReference type="ARBA" id="ARBA00010169"/>
    </source>
</evidence>
<name>A0ABX6V3Z8_9GAMM</name>
<dbReference type="RefSeq" id="WP_142871929.1">
    <property type="nucleotide sequence ID" value="NZ_CP045503.2"/>
</dbReference>
<dbReference type="Pfam" id="PF03091">
    <property type="entry name" value="CutA1"/>
    <property type="match status" value="1"/>
</dbReference>
<evidence type="ECO:0000313" key="2">
    <source>
        <dbReference type="EMBL" id="QPG56547.1"/>
    </source>
</evidence>
<organism evidence="2 3">
    <name type="scientific">Shewanella eurypsychrophilus</name>
    <dbReference type="NCBI Taxonomy" id="2593656"/>
    <lineage>
        <taxon>Bacteria</taxon>
        <taxon>Pseudomonadati</taxon>
        <taxon>Pseudomonadota</taxon>
        <taxon>Gammaproteobacteria</taxon>
        <taxon>Alteromonadales</taxon>
        <taxon>Shewanellaceae</taxon>
        <taxon>Shewanella</taxon>
    </lineage>
</organism>
<dbReference type="EMBL" id="CP045503">
    <property type="protein sequence ID" value="QPG56547.1"/>
    <property type="molecule type" value="Genomic_DNA"/>
</dbReference>
<dbReference type="InterPro" id="IPR015867">
    <property type="entry name" value="N-reg_PII/ATP_PRibTrfase_C"/>
</dbReference>
<comment type="similarity">
    <text evidence="1">Belongs to the CutA family.</text>
</comment>
<protein>
    <submittedName>
        <fullName evidence="2">Divalent-cation tolerance protein CutA</fullName>
    </submittedName>
</protein>
<dbReference type="PANTHER" id="PTHR23419">
    <property type="entry name" value="DIVALENT CATION TOLERANCE CUTA-RELATED"/>
    <property type="match status" value="1"/>
</dbReference>
<keyword evidence="3" id="KW-1185">Reference proteome</keyword>
<dbReference type="Gene3D" id="3.30.70.120">
    <property type="match status" value="1"/>
</dbReference>
<dbReference type="InterPro" id="IPR004323">
    <property type="entry name" value="Ion_tolerance_CutA"/>
</dbReference>
<dbReference type="SUPFAM" id="SSF54913">
    <property type="entry name" value="GlnB-like"/>
    <property type="match status" value="1"/>
</dbReference>
<reference evidence="2" key="1">
    <citation type="submission" date="2021-07" db="EMBL/GenBank/DDBJ databases">
        <title>Shewanella sp. YLB-07 whole genome sequence.</title>
        <authorList>
            <person name="Yu L."/>
        </authorList>
    </citation>
    <scope>NUCLEOTIDE SEQUENCE</scope>
    <source>
        <strain evidence="2">YLB-08</strain>
    </source>
</reference>
<dbReference type="Proteomes" id="UP000316416">
    <property type="component" value="Chromosome"/>
</dbReference>
<dbReference type="InterPro" id="IPR011322">
    <property type="entry name" value="N-reg_PII-like_a/b"/>
</dbReference>
<evidence type="ECO:0000313" key="3">
    <source>
        <dbReference type="Proteomes" id="UP000316416"/>
    </source>
</evidence>